<feature type="domain" description="OmpR/PhoB-type" evidence="4">
    <location>
        <begin position="1"/>
        <end position="99"/>
    </location>
</feature>
<name>A0A432YQ47_9GAMM</name>
<dbReference type="InterPro" id="IPR001867">
    <property type="entry name" value="OmpR/PhoB-type_DNA-bd"/>
</dbReference>
<dbReference type="SUPFAM" id="SSF46894">
    <property type="entry name" value="C-terminal effector domain of the bipartite response regulators"/>
    <property type="match status" value="1"/>
</dbReference>
<keyword evidence="3" id="KW-1133">Transmembrane helix</keyword>
<dbReference type="GO" id="GO:0006355">
    <property type="term" value="P:regulation of DNA-templated transcription"/>
    <property type="evidence" value="ECO:0007669"/>
    <property type="project" value="InterPro"/>
</dbReference>
<evidence type="ECO:0000256" key="3">
    <source>
        <dbReference type="SAM" id="Phobius"/>
    </source>
</evidence>
<accession>A0A432YQ47</accession>
<dbReference type="RefSeq" id="WP_126753723.1">
    <property type="nucleotide sequence ID" value="NZ_PIPY01000002.1"/>
</dbReference>
<dbReference type="CDD" id="cd00383">
    <property type="entry name" value="trans_reg_C"/>
    <property type="match status" value="1"/>
</dbReference>
<dbReference type="Pfam" id="PF14559">
    <property type="entry name" value="TPR_19"/>
    <property type="match status" value="1"/>
</dbReference>
<keyword evidence="3" id="KW-0812">Transmembrane</keyword>
<keyword evidence="1 2" id="KW-0238">DNA-binding</keyword>
<evidence type="ECO:0000313" key="6">
    <source>
        <dbReference type="Proteomes" id="UP000288259"/>
    </source>
</evidence>
<dbReference type="SUPFAM" id="SSF81901">
    <property type="entry name" value="HCP-like"/>
    <property type="match status" value="1"/>
</dbReference>
<dbReference type="InterPro" id="IPR016032">
    <property type="entry name" value="Sig_transdc_resp-reg_C-effctor"/>
</dbReference>
<dbReference type="PROSITE" id="PS51755">
    <property type="entry name" value="OMPR_PHOB"/>
    <property type="match status" value="1"/>
</dbReference>
<dbReference type="Pfam" id="PF00486">
    <property type="entry name" value="Trans_reg_C"/>
    <property type="match status" value="1"/>
</dbReference>
<dbReference type="OrthoDB" id="9180348at2"/>
<dbReference type="EMBL" id="PIPY01000002">
    <property type="protein sequence ID" value="RUO63157.1"/>
    <property type="molecule type" value="Genomic_DNA"/>
</dbReference>
<evidence type="ECO:0000256" key="1">
    <source>
        <dbReference type="ARBA" id="ARBA00023125"/>
    </source>
</evidence>
<gene>
    <name evidence="5" type="ORF">CWI71_02735</name>
</gene>
<dbReference type="AlphaFoldDB" id="A0A432YQ47"/>
<dbReference type="Gene3D" id="1.25.40.10">
    <property type="entry name" value="Tetratricopeptide repeat domain"/>
    <property type="match status" value="1"/>
</dbReference>
<evidence type="ECO:0000256" key="2">
    <source>
        <dbReference type="PROSITE-ProRule" id="PRU01091"/>
    </source>
</evidence>
<sequence>MSYYQFKEFEFDPMHAMLRGPEGEQSLEHRVASLLEYFCQHPQQVLSKESLLEAVWAGRIVNEDSLSVAVSKLRKILQDSRGEPTFIKTVPGVGYCWLPDTEVKSHTNPTPDVGSAPQQLRRVQRRKSYRFGIAALVFLIVSAIAYGIWSDRSKPETPASSTMADISGLSPELQRKFKEAQATVEHAVYHEITIEDYRQAIELFRDILREHPDYIPAHLGIGEAKFEMSGQQGYQDLQLYIDELTTIANLALAADPNNGDALELKAKIAFLGTWELDRAAEYYQRAIEAMPDDPGIYLGYSEFLITRGNIAEAKNMLRQLRQKDPDFFRYTNLSLVYMFQGDYNKAKAETQRLINSEAASVVHNAILHRLGVVSGDDALAMEHLEILMRQLQNYPEQRVADYQALFAGGGIKAVYQQLLDERNSDNLGQYLPPLSWARYAIVAGETEQALFHLRNAIKQKQPQVLLLHQDPHYDPLRPLIEFQALAAQVPN</sequence>
<dbReference type="GO" id="GO:0000160">
    <property type="term" value="P:phosphorelay signal transduction system"/>
    <property type="evidence" value="ECO:0007669"/>
    <property type="project" value="InterPro"/>
</dbReference>
<feature type="DNA-binding region" description="OmpR/PhoB-type" evidence="2">
    <location>
        <begin position="1"/>
        <end position="99"/>
    </location>
</feature>
<dbReference type="GO" id="GO:0003677">
    <property type="term" value="F:DNA binding"/>
    <property type="evidence" value="ECO:0007669"/>
    <property type="project" value="UniProtKB-UniRule"/>
</dbReference>
<comment type="caution">
    <text evidence="5">The sequence shown here is derived from an EMBL/GenBank/DDBJ whole genome shotgun (WGS) entry which is preliminary data.</text>
</comment>
<dbReference type="InterPro" id="IPR011990">
    <property type="entry name" value="TPR-like_helical_dom_sf"/>
</dbReference>
<keyword evidence="6" id="KW-1185">Reference proteome</keyword>
<dbReference type="Proteomes" id="UP000288259">
    <property type="component" value="Unassembled WGS sequence"/>
</dbReference>
<feature type="transmembrane region" description="Helical" evidence="3">
    <location>
        <begin position="129"/>
        <end position="149"/>
    </location>
</feature>
<organism evidence="5 6">
    <name type="scientific">Pseudidiomarina insulisalsae</name>
    <dbReference type="NCBI Taxonomy" id="575789"/>
    <lineage>
        <taxon>Bacteria</taxon>
        <taxon>Pseudomonadati</taxon>
        <taxon>Pseudomonadota</taxon>
        <taxon>Gammaproteobacteria</taxon>
        <taxon>Alteromonadales</taxon>
        <taxon>Idiomarinaceae</taxon>
        <taxon>Pseudidiomarina</taxon>
    </lineage>
</organism>
<keyword evidence="3" id="KW-0472">Membrane</keyword>
<evidence type="ECO:0000259" key="4">
    <source>
        <dbReference type="PROSITE" id="PS51755"/>
    </source>
</evidence>
<dbReference type="Gene3D" id="1.10.10.10">
    <property type="entry name" value="Winged helix-like DNA-binding domain superfamily/Winged helix DNA-binding domain"/>
    <property type="match status" value="1"/>
</dbReference>
<dbReference type="InterPro" id="IPR036388">
    <property type="entry name" value="WH-like_DNA-bd_sf"/>
</dbReference>
<protein>
    <recommendedName>
        <fullName evidence="4">OmpR/PhoB-type domain-containing protein</fullName>
    </recommendedName>
</protein>
<reference evidence="6" key="1">
    <citation type="journal article" date="2018" name="Front. Microbiol.">
        <title>Genome-Based Analysis Reveals the Taxonomy and Diversity of the Family Idiomarinaceae.</title>
        <authorList>
            <person name="Liu Y."/>
            <person name="Lai Q."/>
            <person name="Shao Z."/>
        </authorList>
    </citation>
    <scope>NUCLEOTIDE SEQUENCE [LARGE SCALE GENOMIC DNA]</scope>
    <source>
        <strain evidence="6">CVS-6</strain>
    </source>
</reference>
<dbReference type="SMART" id="SM00862">
    <property type="entry name" value="Trans_reg_C"/>
    <property type="match status" value="1"/>
</dbReference>
<evidence type="ECO:0000313" key="5">
    <source>
        <dbReference type="EMBL" id="RUO63157.1"/>
    </source>
</evidence>
<proteinExistence type="predicted"/>